<dbReference type="SMART" id="SM00857">
    <property type="entry name" value="Resolvase"/>
    <property type="match status" value="1"/>
</dbReference>
<dbReference type="InterPro" id="IPR038109">
    <property type="entry name" value="DNA_bind_recomb_sf"/>
</dbReference>
<dbReference type="CDD" id="cd00338">
    <property type="entry name" value="Ser_Recombinase"/>
    <property type="match status" value="1"/>
</dbReference>
<evidence type="ECO:0000256" key="1">
    <source>
        <dbReference type="ARBA" id="ARBA00022908"/>
    </source>
</evidence>
<evidence type="ECO:0000256" key="2">
    <source>
        <dbReference type="ARBA" id="ARBA00023125"/>
    </source>
</evidence>
<dbReference type="PANTHER" id="PTHR30461">
    <property type="entry name" value="DNA-INVERTASE FROM LAMBDOID PROPHAGE"/>
    <property type="match status" value="1"/>
</dbReference>
<dbReference type="InterPro" id="IPR006119">
    <property type="entry name" value="Resolv_N"/>
</dbReference>
<name>A0A090GA17_MESPL</name>
<dbReference type="InterPro" id="IPR050639">
    <property type="entry name" value="SSR_resolvase"/>
</dbReference>
<protein>
    <submittedName>
        <fullName evidence="8">Resolvase</fullName>
    </submittedName>
</protein>
<keyword evidence="2" id="KW-0238">DNA-binding</keyword>
<dbReference type="GO" id="GO:0000150">
    <property type="term" value="F:DNA strand exchange activity"/>
    <property type="evidence" value="ECO:0007669"/>
    <property type="project" value="InterPro"/>
</dbReference>
<dbReference type="Proteomes" id="UP000046122">
    <property type="component" value="Unassembled WGS sequence"/>
</dbReference>
<dbReference type="EMBL" id="CCNE01000013">
    <property type="protein sequence ID" value="CDX55613.1"/>
    <property type="molecule type" value="Genomic_DNA"/>
</dbReference>
<feature type="domain" description="Recombinase" evidence="7">
    <location>
        <begin position="169"/>
        <end position="280"/>
    </location>
</feature>
<dbReference type="InterPro" id="IPR011109">
    <property type="entry name" value="DNA_bind_recombinase_dom"/>
</dbReference>
<dbReference type="InterPro" id="IPR025827">
    <property type="entry name" value="Zn_ribbon_recom_dom"/>
</dbReference>
<gene>
    <name evidence="8" type="ORF">MPL3365_200171</name>
</gene>
<evidence type="ECO:0000313" key="8">
    <source>
        <dbReference type="EMBL" id="CDX55613.1"/>
    </source>
</evidence>
<reference evidence="8 9" key="1">
    <citation type="submission" date="2014-08" db="EMBL/GenBank/DDBJ databases">
        <authorList>
            <person name="Moulin Lionel"/>
        </authorList>
    </citation>
    <scope>NUCLEOTIDE SEQUENCE [LARGE SCALE GENOMIC DNA]</scope>
</reference>
<evidence type="ECO:0000259" key="7">
    <source>
        <dbReference type="PROSITE" id="PS51737"/>
    </source>
</evidence>
<dbReference type="AlphaFoldDB" id="A0A090GA17"/>
<dbReference type="Gene3D" id="3.90.1750.20">
    <property type="entry name" value="Putative Large Serine Recombinase, Chain B, Domain 2"/>
    <property type="match status" value="1"/>
</dbReference>
<dbReference type="PROSITE" id="PS51736">
    <property type="entry name" value="RECOMBINASES_3"/>
    <property type="match status" value="1"/>
</dbReference>
<dbReference type="Pfam" id="PF07508">
    <property type="entry name" value="Recombinase"/>
    <property type="match status" value="1"/>
</dbReference>
<keyword evidence="1" id="KW-0229">DNA integration</keyword>
<dbReference type="SUPFAM" id="SSF53041">
    <property type="entry name" value="Resolvase-like"/>
    <property type="match status" value="1"/>
</dbReference>
<dbReference type="InterPro" id="IPR006118">
    <property type="entry name" value="Recombinase_CS"/>
</dbReference>
<organism evidence="8 9">
    <name type="scientific">Mesorhizobium plurifarium</name>
    <dbReference type="NCBI Taxonomy" id="69974"/>
    <lineage>
        <taxon>Bacteria</taxon>
        <taxon>Pseudomonadati</taxon>
        <taxon>Pseudomonadota</taxon>
        <taxon>Alphaproteobacteria</taxon>
        <taxon>Hyphomicrobiales</taxon>
        <taxon>Phyllobacteriaceae</taxon>
        <taxon>Mesorhizobium</taxon>
    </lineage>
</organism>
<dbReference type="Gene3D" id="3.40.50.1390">
    <property type="entry name" value="Resolvase, N-terminal catalytic domain"/>
    <property type="match status" value="1"/>
</dbReference>
<dbReference type="InterPro" id="IPR036162">
    <property type="entry name" value="Resolvase-like_N_sf"/>
</dbReference>
<feature type="active site" description="O-(5'-phospho-DNA)-serine intermediate" evidence="4 5">
    <location>
        <position position="24"/>
    </location>
</feature>
<evidence type="ECO:0000256" key="4">
    <source>
        <dbReference type="PIRSR" id="PIRSR606118-50"/>
    </source>
</evidence>
<feature type="domain" description="Resolvase/invertase-type recombinase catalytic" evidence="6">
    <location>
        <begin position="16"/>
        <end position="162"/>
    </location>
</feature>
<evidence type="ECO:0000313" key="9">
    <source>
        <dbReference type="Proteomes" id="UP000046122"/>
    </source>
</evidence>
<accession>A0A090GA17</accession>
<dbReference type="PROSITE" id="PS00397">
    <property type="entry name" value="RECOMBINASES_1"/>
    <property type="match status" value="1"/>
</dbReference>
<sequence>MNQRLVRIAKPTGLVKALLYARVSSKEQEKEGFSIPAQCKLLRDYALQQRFDIVQEFIDVETAKTTGRTNFTEMVKYLRKHPGIRSVLVEKTDRLYRNLKDWVTLDELDVEIHLAKEGVTLSRDSRSSEKFMHGIKVLMAKNYIDNLSEEARKGQMEKAEQGIWPTKAPLGYVNTTGKDGRKVIEPHPELAPVVTQLFERYATGQYSLKALAKAAHGDGLIYPKSGNPVPVSTVHMILRNRLYTGLFQWNGKLHHGKHEPLVSIELWERVQGILTGRNAVPTHPIGNEFAFTGLMTCTECGCAIVAEIKKGKYVYYHCTGHTNKGRGGYGDCRRKYVREEVLDQAFANLLDRLHFDEEILEWVRVALMASHADERREHEQAIYRCQLEYKRLEDRLHAMYLDKLDGRIDNAFYDRMSAQWRTEQTRLLREIERHGSAEESYMEDGIRLLELARNASRLFAKQPVHEKKRLLNLVLSNCQWDQGEVHAVFRQPFDLLAKTVASGAATSARHTALSRESPVWLGRQDSNLGMSVPKTDALPLGDAPAGGACPLRAAL</sequence>
<dbReference type="Pfam" id="PF13408">
    <property type="entry name" value="Zn_ribbon_recom"/>
    <property type="match status" value="1"/>
</dbReference>
<dbReference type="PROSITE" id="PS51737">
    <property type="entry name" value="RECOMBINASE_DNA_BIND"/>
    <property type="match status" value="1"/>
</dbReference>
<keyword evidence="3" id="KW-0233">DNA recombination</keyword>
<dbReference type="Pfam" id="PF00239">
    <property type="entry name" value="Resolvase"/>
    <property type="match status" value="1"/>
</dbReference>
<dbReference type="GO" id="GO:0015074">
    <property type="term" value="P:DNA integration"/>
    <property type="evidence" value="ECO:0007669"/>
    <property type="project" value="UniProtKB-KW"/>
</dbReference>
<evidence type="ECO:0000256" key="3">
    <source>
        <dbReference type="ARBA" id="ARBA00023172"/>
    </source>
</evidence>
<dbReference type="GO" id="GO:0003677">
    <property type="term" value="F:DNA binding"/>
    <property type="evidence" value="ECO:0007669"/>
    <property type="project" value="UniProtKB-KW"/>
</dbReference>
<evidence type="ECO:0000256" key="5">
    <source>
        <dbReference type="PROSITE-ProRule" id="PRU10137"/>
    </source>
</evidence>
<proteinExistence type="predicted"/>
<dbReference type="PANTHER" id="PTHR30461:SF23">
    <property type="entry name" value="DNA RECOMBINASE-RELATED"/>
    <property type="match status" value="1"/>
</dbReference>
<evidence type="ECO:0000259" key="6">
    <source>
        <dbReference type="PROSITE" id="PS51736"/>
    </source>
</evidence>
<dbReference type="AntiFam" id="ANF00011">
    <property type="entry name" value="tRNA translation"/>
</dbReference>